<keyword evidence="2" id="KW-0472">Membrane</keyword>
<feature type="transmembrane region" description="Helical" evidence="2">
    <location>
        <begin position="95"/>
        <end position="116"/>
    </location>
</feature>
<feature type="transmembrane region" description="Helical" evidence="2">
    <location>
        <begin position="6"/>
        <end position="23"/>
    </location>
</feature>
<comment type="caution">
    <text evidence="3">The sequence shown here is derived from an EMBL/GenBank/DDBJ whole genome shotgun (WGS) entry which is preliminary data.</text>
</comment>
<feature type="compositionally biased region" description="Polar residues" evidence="1">
    <location>
        <begin position="156"/>
        <end position="165"/>
    </location>
</feature>
<evidence type="ECO:0008006" key="5">
    <source>
        <dbReference type="Google" id="ProtNLM"/>
    </source>
</evidence>
<dbReference type="EMBL" id="JAZGQK010000020">
    <property type="protein sequence ID" value="MEE6261271.1"/>
    <property type="molecule type" value="Genomic_DNA"/>
</dbReference>
<reference evidence="3 4" key="1">
    <citation type="submission" date="2024-01" db="EMBL/GenBank/DDBJ databases">
        <title>Genome insights into Plantactinospora sonchi sp. nov.</title>
        <authorList>
            <person name="Wang L."/>
        </authorList>
    </citation>
    <scope>NUCLEOTIDE SEQUENCE [LARGE SCALE GENOMIC DNA]</scope>
    <source>
        <strain evidence="3 4">NEAU-QY2</strain>
    </source>
</reference>
<sequence length="294" mass="30199">MTDRWLAAACVAGVAFLVAWSGGRVRARYRTLVAAGRRSAAAVPSGAIAGRGDITSGAATGPTRWRALDGWFAAVAPWRLILVGVVLGGTTGALVAGPVAAVLLAAYTGLAVRAAVRRRSNRRAERARRDQLDGLCALAADLRAGLAPFVLPPPTTAQSRLNSRSESARPATGLADPAWPATRLTELARSAVRLAEQTGAPLADLVERIEADARAMDRGLAAAHAQAAGARATGWLLAVLPLGGIALGYGIGVDPLRILLHTPVGAACAVAAVVLQLAGLLWTDRLSNSTRATP</sequence>
<name>A0ABU7RXP9_9ACTN</name>
<gene>
    <name evidence="3" type="ORF">V1633_22570</name>
</gene>
<evidence type="ECO:0000313" key="4">
    <source>
        <dbReference type="Proteomes" id="UP001332243"/>
    </source>
</evidence>
<evidence type="ECO:0000256" key="1">
    <source>
        <dbReference type="SAM" id="MobiDB-lite"/>
    </source>
</evidence>
<feature type="transmembrane region" description="Helical" evidence="2">
    <location>
        <begin position="71"/>
        <end position="89"/>
    </location>
</feature>
<keyword evidence="2" id="KW-0812">Transmembrane</keyword>
<organism evidence="3 4">
    <name type="scientific">Plantactinospora sonchi</name>
    <dbReference type="NCBI Taxonomy" id="1544735"/>
    <lineage>
        <taxon>Bacteria</taxon>
        <taxon>Bacillati</taxon>
        <taxon>Actinomycetota</taxon>
        <taxon>Actinomycetes</taxon>
        <taxon>Micromonosporales</taxon>
        <taxon>Micromonosporaceae</taxon>
        <taxon>Plantactinospora</taxon>
    </lineage>
</organism>
<evidence type="ECO:0000256" key="2">
    <source>
        <dbReference type="SAM" id="Phobius"/>
    </source>
</evidence>
<dbReference type="PANTHER" id="PTHR35007:SF4">
    <property type="entry name" value="CONSERVED TRANSMEMBRANE PROTEIN-RELATED"/>
    <property type="match status" value="1"/>
</dbReference>
<accession>A0ABU7RXP9</accession>
<protein>
    <recommendedName>
        <fullName evidence="5">Tight adherence protein B</fullName>
    </recommendedName>
</protein>
<keyword evidence="2" id="KW-1133">Transmembrane helix</keyword>
<evidence type="ECO:0000313" key="3">
    <source>
        <dbReference type="EMBL" id="MEE6261271.1"/>
    </source>
</evidence>
<feature type="transmembrane region" description="Helical" evidence="2">
    <location>
        <begin position="234"/>
        <end position="252"/>
    </location>
</feature>
<dbReference type="Proteomes" id="UP001332243">
    <property type="component" value="Unassembled WGS sequence"/>
</dbReference>
<feature type="region of interest" description="Disordered" evidence="1">
    <location>
        <begin position="155"/>
        <end position="176"/>
    </location>
</feature>
<dbReference type="PANTHER" id="PTHR35007">
    <property type="entry name" value="INTEGRAL MEMBRANE PROTEIN-RELATED"/>
    <property type="match status" value="1"/>
</dbReference>
<feature type="transmembrane region" description="Helical" evidence="2">
    <location>
        <begin position="258"/>
        <end position="282"/>
    </location>
</feature>
<keyword evidence="4" id="KW-1185">Reference proteome</keyword>
<proteinExistence type="predicted"/>